<protein>
    <submittedName>
        <fullName evidence="2">Uncharacterized protein</fullName>
    </submittedName>
</protein>
<gene>
    <name evidence="2" type="ORF">LZC95_23050</name>
</gene>
<dbReference type="PROSITE" id="PS51257">
    <property type="entry name" value="PROKAR_LIPOPROTEIN"/>
    <property type="match status" value="1"/>
</dbReference>
<organism evidence="2 3">
    <name type="scientific">Pendulispora brunnea</name>
    <dbReference type="NCBI Taxonomy" id="2905690"/>
    <lineage>
        <taxon>Bacteria</taxon>
        <taxon>Pseudomonadati</taxon>
        <taxon>Myxococcota</taxon>
        <taxon>Myxococcia</taxon>
        <taxon>Myxococcales</taxon>
        <taxon>Sorangiineae</taxon>
        <taxon>Pendulisporaceae</taxon>
        <taxon>Pendulispora</taxon>
    </lineage>
</organism>
<name>A0ABZ2KTQ5_9BACT</name>
<evidence type="ECO:0000313" key="2">
    <source>
        <dbReference type="EMBL" id="WXA99681.1"/>
    </source>
</evidence>
<dbReference type="EMBL" id="CP089982">
    <property type="protein sequence ID" value="WXA99681.1"/>
    <property type="molecule type" value="Genomic_DNA"/>
</dbReference>
<feature type="region of interest" description="Disordered" evidence="1">
    <location>
        <begin position="25"/>
        <end position="89"/>
    </location>
</feature>
<feature type="compositionally biased region" description="Low complexity" evidence="1">
    <location>
        <begin position="27"/>
        <end position="84"/>
    </location>
</feature>
<reference evidence="2 3" key="1">
    <citation type="submission" date="2021-12" db="EMBL/GenBank/DDBJ databases">
        <title>Discovery of the Pendulisporaceae a myxobacterial family with distinct sporulation behavior and unique specialized metabolism.</title>
        <authorList>
            <person name="Garcia R."/>
            <person name="Popoff A."/>
            <person name="Bader C.D."/>
            <person name="Loehr J."/>
            <person name="Walesch S."/>
            <person name="Walt C."/>
            <person name="Boldt J."/>
            <person name="Bunk B."/>
            <person name="Haeckl F.J.F.P.J."/>
            <person name="Gunesch A.P."/>
            <person name="Birkelbach J."/>
            <person name="Nuebel U."/>
            <person name="Pietschmann T."/>
            <person name="Bach T."/>
            <person name="Mueller R."/>
        </authorList>
    </citation>
    <scope>NUCLEOTIDE SEQUENCE [LARGE SCALE GENOMIC DNA]</scope>
    <source>
        <strain evidence="2 3">MSr12523</strain>
    </source>
</reference>
<dbReference type="RefSeq" id="WP_394850322.1">
    <property type="nucleotide sequence ID" value="NZ_CP089982.1"/>
</dbReference>
<keyword evidence="3" id="KW-1185">Reference proteome</keyword>
<evidence type="ECO:0000256" key="1">
    <source>
        <dbReference type="SAM" id="MobiDB-lite"/>
    </source>
</evidence>
<evidence type="ECO:0000313" key="3">
    <source>
        <dbReference type="Proteomes" id="UP001379533"/>
    </source>
</evidence>
<dbReference type="Proteomes" id="UP001379533">
    <property type="component" value="Chromosome"/>
</dbReference>
<sequence>MKALGTLGAVAMGIVIIAACKKEEDSPQPVAPQGQYQQYPQGQYPQGQYPQGQQPQGQYPQQQYPQPAPTGASPTPTQPSQPGQMAVPGALAFPCQNDSACGLARCNTQYQKCAFPCQQSAVDCIQGAQCNPQTGFCLPGGQ</sequence>
<proteinExistence type="predicted"/>
<accession>A0ABZ2KTQ5</accession>